<dbReference type="AlphaFoldDB" id="A0A1J0GN03"/>
<comment type="similarity">
    <text evidence="2">Belongs to the ROK (NagC/XylR) family.</text>
</comment>
<dbReference type="Pfam" id="PF00480">
    <property type="entry name" value="ROK"/>
    <property type="match status" value="1"/>
</dbReference>
<keyword evidence="5" id="KW-1185">Reference proteome</keyword>
<dbReference type="PROSITE" id="PS01125">
    <property type="entry name" value="ROK"/>
    <property type="match status" value="1"/>
</dbReference>
<evidence type="ECO:0000256" key="2">
    <source>
        <dbReference type="ARBA" id="ARBA00006479"/>
    </source>
</evidence>
<dbReference type="SUPFAM" id="SSF46785">
    <property type="entry name" value="Winged helix' DNA-binding domain"/>
    <property type="match status" value="1"/>
</dbReference>
<name>A0A1J0GN03_9CLOT</name>
<organism evidence="4 5">
    <name type="scientific">Clostridium estertheticum subsp. estertheticum</name>
    <dbReference type="NCBI Taxonomy" id="1552"/>
    <lineage>
        <taxon>Bacteria</taxon>
        <taxon>Bacillati</taxon>
        <taxon>Bacillota</taxon>
        <taxon>Clostridia</taxon>
        <taxon>Eubacteriales</taxon>
        <taxon>Clostridiaceae</taxon>
        <taxon>Clostridium</taxon>
    </lineage>
</organism>
<keyword evidence="3" id="KW-0119">Carbohydrate metabolism</keyword>
<dbReference type="GO" id="GO:0016301">
    <property type="term" value="F:kinase activity"/>
    <property type="evidence" value="ECO:0007669"/>
    <property type="project" value="UniProtKB-KW"/>
</dbReference>
<dbReference type="InterPro" id="IPR043129">
    <property type="entry name" value="ATPase_NBD"/>
</dbReference>
<protein>
    <submittedName>
        <fullName evidence="4">Sugar kinase</fullName>
    </submittedName>
</protein>
<sequence>MKKFKILDQETIKQINKKNIIQLLYNKSQITKQEIAKELHISIPTVISNVNELIEEGYLDEAGVAESTGGRKPIIVRFLPDARYSFGVCITPSKIRIALINLNLEIIKEDEFKLSEDIESIDTIMDKIKECVDELVNGFNIPKDKIIGVGFSLPGTVNEEELLLVNAPNLKLNNIDFKKYEKLYNYKFFIENEANAAAYAETFLNPDKVIKNLVFVSITEGIGAGVMINDNLYKGNNKRAGEFGHMTIVKDGKQCNCGKKGCFELYASEKALINKYNEGFNVKDKNLKEFFRLTKADEKAKEILYSYIDYLAEGIKNIILITDPEEIIIGGKIAYYEEYFKELLMKKVFEKNSFYTKEECQLSFSKLKENASILGASLMTMQEIFFTSKKII</sequence>
<dbReference type="RefSeq" id="WP_071615024.1">
    <property type="nucleotide sequence ID" value="NZ_CP015756.1"/>
</dbReference>
<reference evidence="5" key="1">
    <citation type="journal article" date="2016" name="Front. Microbiol.">
        <title>Complete Genome Sequence of Clostridium estertheticum DSM 8809, a Microbe Identified in Spoiled Vacuum Packed Beef.</title>
        <authorList>
            <person name="Yu Z."/>
            <person name="Gunn L."/>
            <person name="Brennan E."/>
            <person name="Reid R."/>
            <person name="Wall P.G."/>
            <person name="Gaora O.P."/>
            <person name="Hurley D."/>
            <person name="Bolton D."/>
            <person name="Fanning S."/>
        </authorList>
    </citation>
    <scope>NUCLEOTIDE SEQUENCE [LARGE SCALE GENOMIC DNA]</scope>
    <source>
        <strain evidence="5">DSM 8809</strain>
    </source>
</reference>
<dbReference type="Pfam" id="PF13412">
    <property type="entry name" value="HTH_24"/>
    <property type="match status" value="1"/>
</dbReference>
<dbReference type="InterPro" id="IPR000600">
    <property type="entry name" value="ROK"/>
</dbReference>
<proteinExistence type="inferred from homology"/>
<evidence type="ECO:0000256" key="3">
    <source>
        <dbReference type="ARBA" id="ARBA00022629"/>
    </source>
</evidence>
<dbReference type="GO" id="GO:0042732">
    <property type="term" value="P:D-xylose metabolic process"/>
    <property type="evidence" value="ECO:0007669"/>
    <property type="project" value="UniProtKB-KW"/>
</dbReference>
<dbReference type="SUPFAM" id="SSF53067">
    <property type="entry name" value="Actin-like ATPase domain"/>
    <property type="match status" value="1"/>
</dbReference>
<dbReference type="Gene3D" id="1.10.10.10">
    <property type="entry name" value="Winged helix-like DNA-binding domain superfamily/Winged helix DNA-binding domain"/>
    <property type="match status" value="1"/>
</dbReference>
<dbReference type="Proteomes" id="UP000182569">
    <property type="component" value="Chromosome"/>
</dbReference>
<dbReference type="STRING" id="1552.A7L45_16605"/>
<dbReference type="InterPro" id="IPR049874">
    <property type="entry name" value="ROK_cs"/>
</dbReference>
<dbReference type="PANTHER" id="PTHR18964">
    <property type="entry name" value="ROK (REPRESSOR, ORF, KINASE) FAMILY"/>
    <property type="match status" value="1"/>
</dbReference>
<comment type="function">
    <text evidence="1">Transcriptional repressor of xylose-utilizing enzymes.</text>
</comment>
<dbReference type="EMBL" id="CP015756">
    <property type="protein sequence ID" value="APC42741.1"/>
    <property type="molecule type" value="Genomic_DNA"/>
</dbReference>
<dbReference type="InterPro" id="IPR036390">
    <property type="entry name" value="WH_DNA-bd_sf"/>
</dbReference>
<keyword evidence="4" id="KW-0808">Transferase</keyword>
<evidence type="ECO:0000313" key="4">
    <source>
        <dbReference type="EMBL" id="APC42741.1"/>
    </source>
</evidence>
<gene>
    <name evidence="4" type="ORF">A7L45_16605</name>
</gene>
<keyword evidence="3" id="KW-0859">Xylose metabolism</keyword>
<evidence type="ECO:0000313" key="5">
    <source>
        <dbReference type="Proteomes" id="UP000182569"/>
    </source>
</evidence>
<dbReference type="InterPro" id="IPR036388">
    <property type="entry name" value="WH-like_DNA-bd_sf"/>
</dbReference>
<accession>A0A1J0GN03</accession>
<dbReference type="OrthoDB" id="9796533at2"/>
<dbReference type="KEGG" id="ceu:A7L45_16605"/>
<dbReference type="PANTHER" id="PTHR18964:SF149">
    <property type="entry name" value="BIFUNCTIONAL UDP-N-ACETYLGLUCOSAMINE 2-EPIMERASE_N-ACETYLMANNOSAMINE KINASE"/>
    <property type="match status" value="1"/>
</dbReference>
<keyword evidence="4" id="KW-0418">Kinase</keyword>
<dbReference type="Gene3D" id="3.30.420.40">
    <property type="match status" value="2"/>
</dbReference>
<evidence type="ECO:0000256" key="1">
    <source>
        <dbReference type="ARBA" id="ARBA00002486"/>
    </source>
</evidence>